<evidence type="ECO:0000313" key="3">
    <source>
        <dbReference type="EMBL" id="CAI0389680.1"/>
    </source>
</evidence>
<dbReference type="InterPro" id="IPR006917">
    <property type="entry name" value="SOUL_heme-bd"/>
</dbReference>
<dbReference type="Proteomes" id="UP001154282">
    <property type="component" value="Unassembled WGS sequence"/>
</dbReference>
<sequence>PSAFLYDEYQPFISNSSPSSLSKHPKSAKLGNVATYPLRQMAATAQFSLQIPFPSSHVPSSSSSVASRRLRQNTHIPKTLFRPILSRPTNWAIRMTLSPVDQKQASSDSSSDSDSDKGSNDVDMAKLVDFLYEDLPHLFDERGIDRTAYDDYVQFRDPITRHDDLDGYLMNIAALKHLFRPKFQLHWAKQVTGSYEITTRWTMVMRFIILPWQPELVFTGTSVMGVNPKTGKFCSHADYWDSVSNNQFFSPEGLWDVIQQLRIYKTPDRETPKYEILKRTAVYEVRKYKPFMVVETTGDHLAGSGGFSSVTGYIFGNNTKTEVISMTTPVFTEAKDPELSKVAIQVVLPLDKDFSNLPEPIEDDVRLKKMKGGFAAVHKFSGKPTEEITREKEKVVRSCLVRDGLSAKPGCLLARYNDPTRTWSSIMRNEVLIWLEDFSLD</sequence>
<name>A0AAV0HWN7_9ROSI</name>
<dbReference type="PANTHER" id="PTHR11220">
    <property type="entry name" value="HEME-BINDING PROTEIN-RELATED"/>
    <property type="match status" value="1"/>
</dbReference>
<comment type="similarity">
    <text evidence="1">Belongs to the HEBP family.</text>
</comment>
<reference evidence="3" key="1">
    <citation type="submission" date="2022-08" db="EMBL/GenBank/DDBJ databases">
        <authorList>
            <person name="Gutierrez-Valencia J."/>
        </authorList>
    </citation>
    <scope>NUCLEOTIDE SEQUENCE</scope>
</reference>
<protein>
    <recommendedName>
        <fullName evidence="5">SOUL heme-binding family protein</fullName>
    </recommendedName>
</protein>
<dbReference type="FunFam" id="3.20.80.10:FF:000008">
    <property type="entry name" value="SOUL heme-binding protein"/>
    <property type="match status" value="1"/>
</dbReference>
<dbReference type="AlphaFoldDB" id="A0AAV0HWN7"/>
<dbReference type="PANTHER" id="PTHR11220:SF50">
    <property type="entry name" value="SOUL HEME-BINDING FAMILY PROTEIN"/>
    <property type="match status" value="1"/>
</dbReference>
<organism evidence="3 4">
    <name type="scientific">Linum tenue</name>
    <dbReference type="NCBI Taxonomy" id="586396"/>
    <lineage>
        <taxon>Eukaryota</taxon>
        <taxon>Viridiplantae</taxon>
        <taxon>Streptophyta</taxon>
        <taxon>Embryophyta</taxon>
        <taxon>Tracheophyta</taxon>
        <taxon>Spermatophyta</taxon>
        <taxon>Magnoliopsida</taxon>
        <taxon>eudicotyledons</taxon>
        <taxon>Gunneridae</taxon>
        <taxon>Pentapetalae</taxon>
        <taxon>rosids</taxon>
        <taxon>fabids</taxon>
        <taxon>Malpighiales</taxon>
        <taxon>Linaceae</taxon>
        <taxon>Linum</taxon>
    </lineage>
</organism>
<gene>
    <name evidence="3" type="ORF">LITE_LOCUS6376</name>
</gene>
<dbReference type="SUPFAM" id="SSF55136">
    <property type="entry name" value="Probable bacterial effector-binding domain"/>
    <property type="match status" value="1"/>
</dbReference>
<feature type="non-terminal residue" evidence="3">
    <location>
        <position position="1"/>
    </location>
</feature>
<dbReference type="SUPFAM" id="SSF54427">
    <property type="entry name" value="NTF2-like"/>
    <property type="match status" value="1"/>
</dbReference>
<proteinExistence type="inferred from homology"/>
<feature type="region of interest" description="Disordered" evidence="2">
    <location>
        <begin position="98"/>
        <end position="120"/>
    </location>
</feature>
<dbReference type="Gene3D" id="3.20.80.10">
    <property type="entry name" value="Regulatory factor, effector binding domain"/>
    <property type="match status" value="1"/>
</dbReference>
<evidence type="ECO:0000256" key="2">
    <source>
        <dbReference type="SAM" id="MobiDB-lite"/>
    </source>
</evidence>
<evidence type="ECO:0000256" key="1">
    <source>
        <dbReference type="ARBA" id="ARBA00009817"/>
    </source>
</evidence>
<accession>A0AAV0HWN7</accession>
<dbReference type="InterPro" id="IPR011256">
    <property type="entry name" value="Reg_factor_effector_dom_sf"/>
</dbReference>
<dbReference type="Pfam" id="PF10184">
    <property type="entry name" value="DUF2358"/>
    <property type="match status" value="1"/>
</dbReference>
<comment type="caution">
    <text evidence="3">The sequence shown here is derived from an EMBL/GenBank/DDBJ whole genome shotgun (WGS) entry which is preliminary data.</text>
</comment>
<evidence type="ECO:0008006" key="5">
    <source>
        <dbReference type="Google" id="ProtNLM"/>
    </source>
</evidence>
<dbReference type="Pfam" id="PF04832">
    <property type="entry name" value="SOUL"/>
    <property type="match status" value="1"/>
</dbReference>
<dbReference type="InterPro" id="IPR032710">
    <property type="entry name" value="NTF2-like_dom_sf"/>
</dbReference>
<keyword evidence="4" id="KW-1185">Reference proteome</keyword>
<evidence type="ECO:0000313" key="4">
    <source>
        <dbReference type="Proteomes" id="UP001154282"/>
    </source>
</evidence>
<dbReference type="InterPro" id="IPR018790">
    <property type="entry name" value="DUF2358"/>
</dbReference>
<dbReference type="EMBL" id="CAMGYJ010000003">
    <property type="protein sequence ID" value="CAI0389680.1"/>
    <property type="molecule type" value="Genomic_DNA"/>
</dbReference>